<reference evidence="7" key="1">
    <citation type="journal article" date="2019" name="Int. J. Syst. Evol. Microbiol.">
        <title>The Global Catalogue of Microorganisms (GCM) 10K type strain sequencing project: providing services to taxonomists for standard genome sequencing and annotation.</title>
        <authorList>
            <consortium name="The Broad Institute Genomics Platform"/>
            <consortium name="The Broad Institute Genome Sequencing Center for Infectious Disease"/>
            <person name="Wu L."/>
            <person name="Ma J."/>
        </authorList>
    </citation>
    <scope>NUCLEOTIDE SEQUENCE [LARGE SCALE GENOMIC DNA]</scope>
    <source>
        <strain evidence="7">KCTC 23298</strain>
    </source>
</reference>
<dbReference type="InterPro" id="IPR014757">
    <property type="entry name" value="Tscrpt_reg_IclR_C"/>
</dbReference>
<evidence type="ECO:0000256" key="2">
    <source>
        <dbReference type="ARBA" id="ARBA00023125"/>
    </source>
</evidence>
<evidence type="ECO:0000256" key="1">
    <source>
        <dbReference type="ARBA" id="ARBA00023015"/>
    </source>
</evidence>
<name>A0ABQ3FI01_9RHOB</name>
<evidence type="ECO:0000259" key="5">
    <source>
        <dbReference type="PROSITE" id="PS51078"/>
    </source>
</evidence>
<sequence>MAGKPAIAPTSENTLVRQSSSNAERAADLLLILGEAGSLGMSLAQLAEATGDAKSAVHRSLVALGSRGLVIQSGTRGNYRLGPTLYALAHRVPAVGEIIRRYRPALIATSARVQRSTYLMMRAGVDIACLDLELGVIAAQPFVSGIGGRIPLSVSPAGIVMLAKMDDRSRQVVFDQNASALQQWKLSLDQIEADIAAYRQTGYVRGVRSTLGIESLALALPVLSDTWLGLEVAMSVLTPIGSLTQEQELEIVAVMREELARIDEADRQAKAI</sequence>
<accession>A0ABQ3FI01</accession>
<dbReference type="PROSITE" id="PS51078">
    <property type="entry name" value="ICLR_ED"/>
    <property type="match status" value="1"/>
</dbReference>
<keyword evidence="1" id="KW-0805">Transcription regulation</keyword>
<comment type="caution">
    <text evidence="6">The sequence shown here is derived from an EMBL/GenBank/DDBJ whole genome shotgun (WGS) entry which is preliminary data.</text>
</comment>
<dbReference type="InterPro" id="IPR005471">
    <property type="entry name" value="Tscrpt_reg_IclR_N"/>
</dbReference>
<organism evidence="6 7">
    <name type="scientific">Gemmobacter nanjingensis</name>
    <dbReference type="NCBI Taxonomy" id="488454"/>
    <lineage>
        <taxon>Bacteria</taxon>
        <taxon>Pseudomonadati</taxon>
        <taxon>Pseudomonadota</taxon>
        <taxon>Alphaproteobacteria</taxon>
        <taxon>Rhodobacterales</taxon>
        <taxon>Paracoccaceae</taxon>
        <taxon>Gemmobacter</taxon>
    </lineage>
</organism>
<dbReference type="Pfam" id="PF09339">
    <property type="entry name" value="HTH_IclR"/>
    <property type="match status" value="1"/>
</dbReference>
<dbReference type="InterPro" id="IPR036390">
    <property type="entry name" value="WH_DNA-bd_sf"/>
</dbReference>
<keyword evidence="2" id="KW-0238">DNA-binding</keyword>
<keyword evidence="7" id="KW-1185">Reference proteome</keyword>
<dbReference type="InterPro" id="IPR029016">
    <property type="entry name" value="GAF-like_dom_sf"/>
</dbReference>
<proteinExistence type="predicted"/>
<dbReference type="EMBL" id="BMYI01000007">
    <property type="protein sequence ID" value="GHC25219.1"/>
    <property type="molecule type" value="Genomic_DNA"/>
</dbReference>
<dbReference type="PANTHER" id="PTHR30136">
    <property type="entry name" value="HELIX-TURN-HELIX TRANSCRIPTIONAL REGULATOR, ICLR FAMILY"/>
    <property type="match status" value="1"/>
</dbReference>
<dbReference type="Gene3D" id="1.10.10.10">
    <property type="entry name" value="Winged helix-like DNA-binding domain superfamily/Winged helix DNA-binding domain"/>
    <property type="match status" value="1"/>
</dbReference>
<dbReference type="InterPro" id="IPR050707">
    <property type="entry name" value="HTH_MetabolicPath_Reg"/>
</dbReference>
<gene>
    <name evidence="6" type="ORF">GCM10007291_26170</name>
</gene>
<dbReference type="SMART" id="SM00346">
    <property type="entry name" value="HTH_ICLR"/>
    <property type="match status" value="1"/>
</dbReference>
<dbReference type="Gene3D" id="3.30.450.40">
    <property type="match status" value="1"/>
</dbReference>
<dbReference type="PANTHER" id="PTHR30136:SF39">
    <property type="entry name" value="TRANSCRIPTIONAL REGULATORY PROTEIN"/>
    <property type="match status" value="1"/>
</dbReference>
<dbReference type="InterPro" id="IPR036388">
    <property type="entry name" value="WH-like_DNA-bd_sf"/>
</dbReference>
<dbReference type="PROSITE" id="PS51077">
    <property type="entry name" value="HTH_ICLR"/>
    <property type="match status" value="1"/>
</dbReference>
<evidence type="ECO:0000256" key="3">
    <source>
        <dbReference type="ARBA" id="ARBA00023163"/>
    </source>
</evidence>
<evidence type="ECO:0000259" key="4">
    <source>
        <dbReference type="PROSITE" id="PS51077"/>
    </source>
</evidence>
<evidence type="ECO:0000313" key="6">
    <source>
        <dbReference type="EMBL" id="GHC25219.1"/>
    </source>
</evidence>
<feature type="domain" description="IclR-ED" evidence="5">
    <location>
        <begin position="84"/>
        <end position="272"/>
    </location>
</feature>
<protein>
    <submittedName>
        <fullName evidence="6">IclR family transcriptional regulator</fullName>
    </submittedName>
</protein>
<feature type="domain" description="HTH iclR-type" evidence="4">
    <location>
        <begin position="20"/>
        <end position="83"/>
    </location>
</feature>
<dbReference type="SUPFAM" id="SSF46785">
    <property type="entry name" value="Winged helix' DNA-binding domain"/>
    <property type="match status" value="1"/>
</dbReference>
<dbReference type="SUPFAM" id="SSF55781">
    <property type="entry name" value="GAF domain-like"/>
    <property type="match status" value="1"/>
</dbReference>
<dbReference type="Proteomes" id="UP000658305">
    <property type="component" value="Unassembled WGS sequence"/>
</dbReference>
<keyword evidence="3" id="KW-0804">Transcription</keyword>
<evidence type="ECO:0000313" key="7">
    <source>
        <dbReference type="Proteomes" id="UP000658305"/>
    </source>
</evidence>